<dbReference type="AlphaFoldDB" id="A0A6L2P0M1"/>
<evidence type="ECO:0000256" key="9">
    <source>
        <dbReference type="ARBA" id="ARBA00023172"/>
    </source>
</evidence>
<keyword evidence="10" id="KW-0511">Multifunctional enzyme</keyword>
<dbReference type="GO" id="GO:0015074">
    <property type="term" value="P:DNA integration"/>
    <property type="evidence" value="ECO:0007669"/>
    <property type="project" value="UniProtKB-KW"/>
</dbReference>
<evidence type="ECO:0000256" key="10">
    <source>
        <dbReference type="ARBA" id="ARBA00023268"/>
    </source>
</evidence>
<dbReference type="GO" id="GO:0003887">
    <property type="term" value="F:DNA-directed DNA polymerase activity"/>
    <property type="evidence" value="ECO:0007669"/>
    <property type="project" value="UniProtKB-KW"/>
</dbReference>
<keyword evidence="5" id="KW-0460">Magnesium</keyword>
<evidence type="ECO:0000256" key="7">
    <source>
        <dbReference type="ARBA" id="ARBA00022918"/>
    </source>
</evidence>
<evidence type="ECO:0000256" key="12">
    <source>
        <dbReference type="SAM" id="MobiDB-lite"/>
    </source>
</evidence>
<evidence type="ECO:0000259" key="14">
    <source>
        <dbReference type="Pfam" id="PF25597"/>
    </source>
</evidence>
<dbReference type="GO" id="GO:0004519">
    <property type="term" value="F:endonuclease activity"/>
    <property type="evidence" value="ECO:0007669"/>
    <property type="project" value="UniProtKB-KW"/>
</dbReference>
<keyword evidence="8" id="KW-0239">DNA-directed DNA polymerase</keyword>
<feature type="domain" description="Reverse transcriptase Ty1/copia-type" evidence="13">
    <location>
        <begin position="430"/>
        <end position="523"/>
    </location>
</feature>
<keyword evidence="8" id="KW-0548">Nucleotidyltransferase</keyword>
<dbReference type="GO" id="GO:0046872">
    <property type="term" value="F:metal ion binding"/>
    <property type="evidence" value="ECO:0007669"/>
    <property type="project" value="UniProtKB-KW"/>
</dbReference>
<keyword evidence="11" id="KW-0175">Coiled coil</keyword>
<feature type="compositionally biased region" description="Basic and acidic residues" evidence="12">
    <location>
        <begin position="651"/>
        <end position="660"/>
    </location>
</feature>
<feature type="region of interest" description="Disordered" evidence="12">
    <location>
        <begin position="226"/>
        <end position="248"/>
    </location>
</feature>
<evidence type="ECO:0000256" key="6">
    <source>
        <dbReference type="ARBA" id="ARBA00022908"/>
    </source>
</evidence>
<dbReference type="InterPro" id="IPR012337">
    <property type="entry name" value="RNaseH-like_sf"/>
</dbReference>
<dbReference type="Pfam" id="PF25597">
    <property type="entry name" value="SH3_retrovirus"/>
    <property type="match status" value="1"/>
</dbReference>
<dbReference type="InterPro" id="IPR013103">
    <property type="entry name" value="RVT_2"/>
</dbReference>
<feature type="compositionally biased region" description="Basic and acidic residues" evidence="12">
    <location>
        <begin position="231"/>
        <end position="248"/>
    </location>
</feature>
<dbReference type="InterPro" id="IPR057670">
    <property type="entry name" value="SH3_retrovirus"/>
</dbReference>
<evidence type="ECO:0000256" key="2">
    <source>
        <dbReference type="ARBA" id="ARBA00022723"/>
    </source>
</evidence>
<keyword evidence="9" id="KW-0233">DNA recombination</keyword>
<protein>
    <submittedName>
        <fullName evidence="15">Ribonuclease H-like domain-containing protein</fullName>
    </submittedName>
</protein>
<dbReference type="PANTHER" id="PTHR42648">
    <property type="entry name" value="TRANSPOSASE, PUTATIVE-RELATED"/>
    <property type="match status" value="1"/>
</dbReference>
<sequence>MARSDTDLKMAKLLAFAAICKNMGVILADSLLPIPFWAEAVNTTCYVQNRVFVTKPHNKTPYELLLGRTPSLGFMRPFGCHVVILNTLDPLRKFDRKADKGFLVGYSISSKAFRVINSRTRIVQEKLHINFLENQPIVAGSGPTWLFDIDTLTQSKNYQPVIAWNQPNSSAGILKNLTACTLRKEAKFVQQYVLLPLWSSGFKDTHNTDAAAFEVKELQSVVHVSPSSCDQTKKHDNKTKREAKGKSRVELSIGVRDLHDEFEEFSDNSTNGVNAASTPVTVVGPTLTNSTNPFSVVGPSNNAVSLNFELGGKSSFMDPSQYPDDPDMPALQDITYSDDEEDVSAEADFSNLETNITYNHIPTTRVHKDHPVTQIISDLSLAPQTMSMTRMVKSKEGIDYEEFFSLVARIEAIHLFLAYASFMGFMGKIDQTLFIKKQKGDILLVQVYVDDIIFGSTNKDLCKAFEKLIKDKFQMSTMGELTFFLGLQVKQKQDGMFISQDKYVAKILRKFGLTNRKSASTPIDTEKPLLKDPDDMRRVGKGFLGEDTPLFAADIAPPLPPPQQQPSQTAAMSMTLLNTLLETCATLTKQVANLEQDKIAQAIKITKLKQRVKRLEKKRQFKSSGLKRMKKVGTAQRVESSADTVMDDQEDASKQGRKIVELDADEDVTLEEVDIEVTKDADV</sequence>
<feature type="region of interest" description="Disordered" evidence="12">
    <location>
        <begin position="633"/>
        <end position="660"/>
    </location>
</feature>
<evidence type="ECO:0000259" key="13">
    <source>
        <dbReference type="Pfam" id="PF07727"/>
    </source>
</evidence>
<dbReference type="SUPFAM" id="SSF53098">
    <property type="entry name" value="Ribonuclease H-like"/>
    <property type="match status" value="1"/>
</dbReference>
<keyword evidence="8" id="KW-0808">Transferase</keyword>
<evidence type="ECO:0000313" key="15">
    <source>
        <dbReference type="EMBL" id="GEU92068.1"/>
    </source>
</evidence>
<evidence type="ECO:0000256" key="1">
    <source>
        <dbReference type="ARBA" id="ARBA00022722"/>
    </source>
</evidence>
<feature type="coiled-coil region" evidence="11">
    <location>
        <begin position="577"/>
        <end position="618"/>
    </location>
</feature>
<name>A0A6L2P0M1_TANCI</name>
<organism evidence="15">
    <name type="scientific">Tanacetum cinerariifolium</name>
    <name type="common">Dalmatian daisy</name>
    <name type="synonym">Chrysanthemum cinerariifolium</name>
    <dbReference type="NCBI Taxonomy" id="118510"/>
    <lineage>
        <taxon>Eukaryota</taxon>
        <taxon>Viridiplantae</taxon>
        <taxon>Streptophyta</taxon>
        <taxon>Embryophyta</taxon>
        <taxon>Tracheophyta</taxon>
        <taxon>Spermatophyta</taxon>
        <taxon>Magnoliopsida</taxon>
        <taxon>eudicotyledons</taxon>
        <taxon>Gunneridae</taxon>
        <taxon>Pentapetalae</taxon>
        <taxon>asterids</taxon>
        <taxon>campanulids</taxon>
        <taxon>Asterales</taxon>
        <taxon>Asteraceae</taxon>
        <taxon>Asteroideae</taxon>
        <taxon>Anthemideae</taxon>
        <taxon>Anthemidinae</taxon>
        <taxon>Tanacetum</taxon>
    </lineage>
</organism>
<accession>A0A6L2P0M1</accession>
<feature type="domain" description="Retroviral polymerase SH3-like" evidence="14">
    <location>
        <begin position="82"/>
        <end position="135"/>
    </location>
</feature>
<keyword evidence="2" id="KW-0479">Metal-binding</keyword>
<dbReference type="EMBL" id="BKCJ010010544">
    <property type="protein sequence ID" value="GEU92068.1"/>
    <property type="molecule type" value="Genomic_DNA"/>
</dbReference>
<keyword evidence="7" id="KW-0695">RNA-directed DNA polymerase</keyword>
<keyword evidence="4" id="KW-0378">Hydrolase</keyword>
<dbReference type="GO" id="GO:0003964">
    <property type="term" value="F:RNA-directed DNA polymerase activity"/>
    <property type="evidence" value="ECO:0007669"/>
    <property type="project" value="UniProtKB-KW"/>
</dbReference>
<keyword evidence="6" id="KW-0229">DNA integration</keyword>
<dbReference type="Pfam" id="PF07727">
    <property type="entry name" value="RVT_2"/>
    <property type="match status" value="1"/>
</dbReference>
<dbReference type="PANTHER" id="PTHR42648:SF11">
    <property type="entry name" value="TRANSPOSON TY4-P GAG-POL POLYPROTEIN"/>
    <property type="match status" value="1"/>
</dbReference>
<dbReference type="InterPro" id="IPR039537">
    <property type="entry name" value="Retrotran_Ty1/copia-like"/>
</dbReference>
<evidence type="ECO:0000256" key="4">
    <source>
        <dbReference type="ARBA" id="ARBA00022801"/>
    </source>
</evidence>
<keyword evidence="1" id="KW-0540">Nuclease</keyword>
<dbReference type="GO" id="GO:0006310">
    <property type="term" value="P:DNA recombination"/>
    <property type="evidence" value="ECO:0007669"/>
    <property type="project" value="UniProtKB-KW"/>
</dbReference>
<keyword evidence="3" id="KW-0255">Endonuclease</keyword>
<evidence type="ECO:0000256" key="3">
    <source>
        <dbReference type="ARBA" id="ARBA00022759"/>
    </source>
</evidence>
<comment type="caution">
    <text evidence="15">The sequence shown here is derived from an EMBL/GenBank/DDBJ whole genome shotgun (WGS) entry which is preliminary data.</text>
</comment>
<gene>
    <name evidence="15" type="ORF">Tci_064046</name>
</gene>
<evidence type="ECO:0000256" key="5">
    <source>
        <dbReference type="ARBA" id="ARBA00022842"/>
    </source>
</evidence>
<evidence type="ECO:0000256" key="11">
    <source>
        <dbReference type="SAM" id="Coils"/>
    </source>
</evidence>
<evidence type="ECO:0000256" key="8">
    <source>
        <dbReference type="ARBA" id="ARBA00022932"/>
    </source>
</evidence>
<proteinExistence type="predicted"/>
<reference evidence="15" key="1">
    <citation type="journal article" date="2019" name="Sci. Rep.">
        <title>Draft genome of Tanacetum cinerariifolium, the natural source of mosquito coil.</title>
        <authorList>
            <person name="Yamashiro T."/>
            <person name="Shiraishi A."/>
            <person name="Satake H."/>
            <person name="Nakayama K."/>
        </authorList>
    </citation>
    <scope>NUCLEOTIDE SEQUENCE</scope>
</reference>
<dbReference type="GO" id="GO:0016787">
    <property type="term" value="F:hydrolase activity"/>
    <property type="evidence" value="ECO:0007669"/>
    <property type="project" value="UniProtKB-KW"/>
</dbReference>